<proteinExistence type="predicted"/>
<dbReference type="AlphaFoldDB" id="A0A5M3VTC0"/>
<evidence type="ECO:0000256" key="1">
    <source>
        <dbReference type="SAM" id="MobiDB-lite"/>
    </source>
</evidence>
<evidence type="ECO:0000313" key="3">
    <source>
        <dbReference type="Proteomes" id="UP000334990"/>
    </source>
</evidence>
<evidence type="ECO:0000313" key="2">
    <source>
        <dbReference type="EMBL" id="GER99139.1"/>
    </source>
</evidence>
<reference evidence="2 3" key="1">
    <citation type="submission" date="2019-10" db="EMBL/GenBank/DDBJ databases">
        <title>Whole genome shotgun sequence of Acrocarpospora corrugata NBRC 13972.</title>
        <authorList>
            <person name="Ichikawa N."/>
            <person name="Kimura A."/>
            <person name="Kitahashi Y."/>
            <person name="Komaki H."/>
            <person name="Oguchi A."/>
        </authorList>
    </citation>
    <scope>NUCLEOTIDE SEQUENCE [LARGE SCALE GENOMIC DNA]</scope>
    <source>
        <strain evidence="2 3">NBRC 13972</strain>
    </source>
</reference>
<accession>A0A5M3VTC0</accession>
<sequence length="61" mass="6466">MDGDAQLPRGALRDELETAALRRIAHGLFRAGLAELGQGPADRPGLSPGGNRAHPRHAMSR</sequence>
<protein>
    <submittedName>
        <fullName evidence="2">Uncharacterized protein</fullName>
    </submittedName>
</protein>
<gene>
    <name evidence="2" type="ORF">Acor_12030</name>
</gene>
<dbReference type="EMBL" id="BLAD01000039">
    <property type="protein sequence ID" value="GER99139.1"/>
    <property type="molecule type" value="Genomic_DNA"/>
</dbReference>
<name>A0A5M3VTC0_9ACTN</name>
<dbReference type="Proteomes" id="UP000334990">
    <property type="component" value="Unassembled WGS sequence"/>
</dbReference>
<comment type="caution">
    <text evidence="2">The sequence shown here is derived from an EMBL/GenBank/DDBJ whole genome shotgun (WGS) entry which is preliminary data.</text>
</comment>
<organism evidence="2 3">
    <name type="scientific">Acrocarpospora corrugata</name>
    <dbReference type="NCBI Taxonomy" id="35763"/>
    <lineage>
        <taxon>Bacteria</taxon>
        <taxon>Bacillati</taxon>
        <taxon>Actinomycetota</taxon>
        <taxon>Actinomycetes</taxon>
        <taxon>Streptosporangiales</taxon>
        <taxon>Streptosporangiaceae</taxon>
        <taxon>Acrocarpospora</taxon>
    </lineage>
</organism>
<feature type="region of interest" description="Disordered" evidence="1">
    <location>
        <begin position="36"/>
        <end position="61"/>
    </location>
</feature>
<keyword evidence="3" id="KW-1185">Reference proteome</keyword>